<dbReference type="SUPFAM" id="SSF82771">
    <property type="entry name" value="GIY-YIG endonuclease"/>
    <property type="match status" value="1"/>
</dbReference>
<evidence type="ECO:0000313" key="3">
    <source>
        <dbReference type="EMBL" id="PIU74821.1"/>
    </source>
</evidence>
<comment type="caution">
    <text evidence="3">The sequence shown here is derived from an EMBL/GenBank/DDBJ whole genome shotgun (WGS) entry which is preliminary data.</text>
</comment>
<evidence type="ECO:0000313" key="4">
    <source>
        <dbReference type="Proteomes" id="UP000228775"/>
    </source>
</evidence>
<dbReference type="EMBL" id="PEVY01000085">
    <property type="protein sequence ID" value="PIU74821.1"/>
    <property type="molecule type" value="Genomic_DNA"/>
</dbReference>
<dbReference type="Gene3D" id="3.40.1440.10">
    <property type="entry name" value="GIY-YIG endonuclease"/>
    <property type="match status" value="1"/>
</dbReference>
<organism evidence="3 4">
    <name type="scientific">Candidatus Portnoybacteria bacterium CG06_land_8_20_14_3_00_39_12</name>
    <dbReference type="NCBI Taxonomy" id="1974809"/>
    <lineage>
        <taxon>Bacteria</taxon>
        <taxon>Candidatus Portnoyibacteriota</taxon>
    </lineage>
</organism>
<feature type="domain" description="GIY-YIG" evidence="2">
    <location>
        <begin position="23"/>
        <end position="93"/>
    </location>
</feature>
<evidence type="ECO:0000256" key="1">
    <source>
        <dbReference type="SAM" id="MobiDB-lite"/>
    </source>
</evidence>
<proteinExistence type="predicted"/>
<name>A0A2M7AW22_9BACT</name>
<feature type="compositionally biased region" description="Polar residues" evidence="1">
    <location>
        <begin position="63"/>
        <end position="72"/>
    </location>
</feature>
<accession>A0A2M7AW22</accession>
<dbReference type="PROSITE" id="PS50164">
    <property type="entry name" value="GIY_YIG"/>
    <property type="match status" value="1"/>
</dbReference>
<dbReference type="InterPro" id="IPR000305">
    <property type="entry name" value="GIY-YIG_endonuc"/>
</dbReference>
<sequence>MAMQKFSKVKRITNANIENVPGDKPGVYRIKNAGGDVLYIGKAKGGRLDERIAEHKGEFEGGTQFQYRTTPSKEAAERLERREIREYTPPKNKDK</sequence>
<evidence type="ECO:0000259" key="2">
    <source>
        <dbReference type="PROSITE" id="PS50164"/>
    </source>
</evidence>
<protein>
    <recommendedName>
        <fullName evidence="2">GIY-YIG domain-containing protein</fullName>
    </recommendedName>
</protein>
<dbReference type="AlphaFoldDB" id="A0A2M7AW22"/>
<gene>
    <name evidence="3" type="ORF">COS76_04075</name>
</gene>
<feature type="compositionally biased region" description="Basic and acidic residues" evidence="1">
    <location>
        <begin position="74"/>
        <end position="95"/>
    </location>
</feature>
<dbReference type="Proteomes" id="UP000228775">
    <property type="component" value="Unassembled WGS sequence"/>
</dbReference>
<dbReference type="Pfam" id="PF24348">
    <property type="entry name" value="DUF7508"/>
    <property type="match status" value="1"/>
</dbReference>
<reference evidence="4" key="1">
    <citation type="submission" date="2017-09" db="EMBL/GenBank/DDBJ databases">
        <title>Depth-based differentiation of microbial function through sediment-hosted aquifers and enrichment of novel symbionts in the deep terrestrial subsurface.</title>
        <authorList>
            <person name="Probst A.J."/>
            <person name="Ladd B."/>
            <person name="Jarett J.K."/>
            <person name="Geller-Mcgrath D.E."/>
            <person name="Sieber C.M.K."/>
            <person name="Emerson J.B."/>
            <person name="Anantharaman K."/>
            <person name="Thomas B.C."/>
            <person name="Malmstrom R."/>
            <person name="Stieglmeier M."/>
            <person name="Klingl A."/>
            <person name="Woyke T."/>
            <person name="Ryan C.M."/>
            <person name="Banfield J.F."/>
        </authorList>
    </citation>
    <scope>NUCLEOTIDE SEQUENCE [LARGE SCALE GENOMIC DNA]</scope>
</reference>
<dbReference type="InterPro" id="IPR035901">
    <property type="entry name" value="GIY-YIG_endonuc_sf"/>
</dbReference>
<dbReference type="InterPro" id="IPR055930">
    <property type="entry name" value="DUF7508"/>
</dbReference>
<feature type="region of interest" description="Disordered" evidence="1">
    <location>
        <begin position="56"/>
        <end position="95"/>
    </location>
</feature>